<evidence type="ECO:0000256" key="3">
    <source>
        <dbReference type="ARBA" id="ARBA00022801"/>
    </source>
</evidence>
<dbReference type="GO" id="GO:0016787">
    <property type="term" value="F:hydrolase activity"/>
    <property type="evidence" value="ECO:0007669"/>
    <property type="project" value="UniProtKB-UniRule"/>
</dbReference>
<gene>
    <name evidence="7" type="ORF">D3P09_21795</name>
</gene>
<comment type="caution">
    <text evidence="7">The sequence shown here is derived from an EMBL/GenBank/DDBJ whole genome shotgun (WGS) entry which is preliminary data.</text>
</comment>
<dbReference type="Gene3D" id="1.20.120.450">
    <property type="entry name" value="dinb family like domain"/>
    <property type="match status" value="1"/>
</dbReference>
<keyword evidence="3 5" id="KW-0378">Hydrolase</keyword>
<feature type="binding site" evidence="5">
    <location>
        <position position="65"/>
    </location>
    <ligand>
        <name>Zn(2+)</name>
        <dbReference type="ChEBI" id="CHEBI:29105"/>
    </ligand>
</feature>
<dbReference type="InterPro" id="IPR024775">
    <property type="entry name" value="DinB-like"/>
</dbReference>
<dbReference type="InterPro" id="IPR034660">
    <property type="entry name" value="DinB/YfiT-like"/>
</dbReference>
<feature type="binding site" evidence="5">
    <location>
        <position position="162"/>
    </location>
    <ligand>
        <name>Zn(2+)</name>
        <dbReference type="ChEBI" id="CHEBI:29105"/>
    </ligand>
</feature>
<protein>
    <recommendedName>
        <fullName evidence="5">Putative metal-dependent hydrolase D3P09_21795</fullName>
        <ecNumber evidence="5">3.-.-.-</ecNumber>
    </recommendedName>
</protein>
<dbReference type="GO" id="GO:0005737">
    <property type="term" value="C:cytoplasm"/>
    <property type="evidence" value="ECO:0007669"/>
    <property type="project" value="UniProtKB-SubCell"/>
</dbReference>
<evidence type="ECO:0000313" key="7">
    <source>
        <dbReference type="EMBL" id="RJX37612.1"/>
    </source>
</evidence>
<keyword evidence="8" id="KW-1185">Reference proteome</keyword>
<organism evidence="7 8">
    <name type="scientific">Paenibacillus pinisoli</name>
    <dbReference type="NCBI Taxonomy" id="1276110"/>
    <lineage>
        <taxon>Bacteria</taxon>
        <taxon>Bacillati</taxon>
        <taxon>Bacillota</taxon>
        <taxon>Bacilli</taxon>
        <taxon>Bacillales</taxon>
        <taxon>Paenibacillaceae</taxon>
        <taxon>Paenibacillus</taxon>
    </lineage>
</organism>
<evidence type="ECO:0000256" key="2">
    <source>
        <dbReference type="ARBA" id="ARBA00022723"/>
    </source>
</evidence>
<accession>A0A3A6P9L0</accession>
<dbReference type="Proteomes" id="UP000267798">
    <property type="component" value="Unassembled WGS sequence"/>
</dbReference>
<proteinExistence type="inferred from homology"/>
<keyword evidence="1 5" id="KW-0963">Cytoplasm</keyword>
<dbReference type="GO" id="GO:0008270">
    <property type="term" value="F:zinc ion binding"/>
    <property type="evidence" value="ECO:0007669"/>
    <property type="project" value="UniProtKB-UniRule"/>
</dbReference>
<comment type="subunit">
    <text evidence="5">Homodimer.</text>
</comment>
<keyword evidence="2 5" id="KW-0479">Metal-binding</keyword>
<dbReference type="HAMAP" id="MF_01256">
    <property type="entry name" value="YfiT_hydrol"/>
    <property type="match status" value="1"/>
</dbReference>
<dbReference type="InterPro" id="IPR023774">
    <property type="entry name" value="Put_metal_dep_hydrolase_YfiT"/>
</dbReference>
<dbReference type="OrthoDB" id="9796039at2"/>
<evidence type="ECO:0000256" key="1">
    <source>
        <dbReference type="ARBA" id="ARBA00022490"/>
    </source>
</evidence>
<name>A0A3A6P9L0_9BACL</name>
<feature type="domain" description="DinB-like" evidence="6">
    <location>
        <begin position="34"/>
        <end position="166"/>
    </location>
</feature>
<evidence type="ECO:0000256" key="4">
    <source>
        <dbReference type="ARBA" id="ARBA00022833"/>
    </source>
</evidence>
<comment type="function">
    <text evidence="5">Possible metal-dependent hydrolase.</text>
</comment>
<comment type="cofactor">
    <cofactor evidence="5">
        <name>Zn(2+)</name>
        <dbReference type="ChEBI" id="CHEBI:29105"/>
    </cofactor>
    <text evidence="5">Binds 1 zinc ion per subunit.</text>
</comment>
<feature type="binding site" evidence="5">
    <location>
        <position position="158"/>
    </location>
    <ligand>
        <name>Zn(2+)</name>
        <dbReference type="ChEBI" id="CHEBI:29105"/>
    </ligand>
</feature>
<comment type="similarity">
    <text evidence="5">Belongs to the metal hydrolase YfiT family.</text>
</comment>
<evidence type="ECO:0000256" key="5">
    <source>
        <dbReference type="HAMAP-Rule" id="MF_01256"/>
    </source>
</evidence>
<dbReference type="RefSeq" id="WP_120113537.1">
    <property type="nucleotide sequence ID" value="NZ_QXQB01000005.1"/>
</dbReference>
<dbReference type="Pfam" id="PF12867">
    <property type="entry name" value="DinB_2"/>
    <property type="match status" value="1"/>
</dbReference>
<dbReference type="EMBL" id="QXQB01000005">
    <property type="protein sequence ID" value="RJX37612.1"/>
    <property type="molecule type" value="Genomic_DNA"/>
</dbReference>
<reference evidence="7 8" key="1">
    <citation type="submission" date="2018-09" db="EMBL/GenBank/DDBJ databases">
        <title>Paenibacillus aracenensis nov. sp. isolated from a cave in southern Spain.</title>
        <authorList>
            <person name="Jurado V."/>
            <person name="Gutierrez-Patricio S."/>
            <person name="Gonzalez-Pimentel J.L."/>
            <person name="Miller A.Z."/>
            <person name="Laiz L."/>
            <person name="Saiz-Jimenez C."/>
        </authorList>
    </citation>
    <scope>NUCLEOTIDE SEQUENCE [LARGE SCALE GENOMIC DNA]</scope>
    <source>
        <strain evidence="7 8">JCM 19203</strain>
    </source>
</reference>
<dbReference type="EC" id="3.-.-.-" evidence="5"/>
<keyword evidence="4 5" id="KW-0862">Zinc</keyword>
<sequence>MEDIRYPIGTFHHDGEIDAAQRKSWIYEIASLPEQLGEAVSGLSSEQLSTPYRDGGWTVRQVIHHVADSHMNAYIRLKLALTEDNPVIKPYYEDRWAELQDTELEPVETSLALLASLHRRWTTLLQSLPGEAYGRTFYHPEQGTSIPLDVNLGMYAWHGRHHLAHIVHLKHRKGW</sequence>
<evidence type="ECO:0000259" key="6">
    <source>
        <dbReference type="Pfam" id="PF12867"/>
    </source>
</evidence>
<dbReference type="NCBIfam" id="NF009807">
    <property type="entry name" value="PRK13291.1"/>
    <property type="match status" value="1"/>
</dbReference>
<evidence type="ECO:0000313" key="8">
    <source>
        <dbReference type="Proteomes" id="UP000267798"/>
    </source>
</evidence>
<dbReference type="SUPFAM" id="SSF109854">
    <property type="entry name" value="DinB/YfiT-like putative metalloenzymes"/>
    <property type="match status" value="1"/>
</dbReference>
<comment type="subcellular location">
    <subcellularLocation>
        <location evidence="5">Cytoplasm</location>
    </subcellularLocation>
</comment>
<dbReference type="AlphaFoldDB" id="A0A3A6P9L0"/>